<evidence type="ECO:0008006" key="3">
    <source>
        <dbReference type="Google" id="ProtNLM"/>
    </source>
</evidence>
<evidence type="ECO:0000313" key="1">
    <source>
        <dbReference type="EMBL" id="SFS86041.1"/>
    </source>
</evidence>
<dbReference type="AlphaFoldDB" id="A0A1I6T9Z8"/>
<evidence type="ECO:0000313" key="2">
    <source>
        <dbReference type="Proteomes" id="UP000198873"/>
    </source>
</evidence>
<sequence length="99" mass="11479">MSDDATAYVRIEQRLTEDHRISFGALGLLSYLLSVPPDERVSIESLAPLRVEGQTRIARYLRELEEHGYLKRVVRKLPDGRFWTAYELFGPSGRRYRPA</sequence>
<keyword evidence="2" id="KW-1185">Reference proteome</keyword>
<protein>
    <recommendedName>
        <fullName evidence="3">Helix-turn-helix domain-containing protein</fullName>
    </recommendedName>
</protein>
<name>A0A1I6T9Z8_9ACTN</name>
<dbReference type="InterPro" id="IPR036390">
    <property type="entry name" value="WH_DNA-bd_sf"/>
</dbReference>
<dbReference type="Proteomes" id="UP000198873">
    <property type="component" value="Unassembled WGS sequence"/>
</dbReference>
<gene>
    <name evidence="1" type="ORF">SAMN05444716_104502</name>
</gene>
<dbReference type="RefSeq" id="WP_019434040.1">
    <property type="nucleotide sequence ID" value="NZ_CP054938.1"/>
</dbReference>
<reference evidence="2" key="1">
    <citation type="submission" date="2016-10" db="EMBL/GenBank/DDBJ databases">
        <authorList>
            <person name="Varghese N."/>
            <person name="Submissions S."/>
        </authorList>
    </citation>
    <scope>NUCLEOTIDE SEQUENCE [LARGE SCALE GENOMIC DNA]</scope>
    <source>
        <strain evidence="2">CGMCC 4.7047</strain>
    </source>
</reference>
<dbReference type="STRING" id="1176198.SAMN05444716_104502"/>
<proteinExistence type="predicted"/>
<dbReference type="SUPFAM" id="SSF46785">
    <property type="entry name" value="Winged helix' DNA-binding domain"/>
    <property type="match status" value="1"/>
</dbReference>
<dbReference type="EMBL" id="FPAB01000004">
    <property type="protein sequence ID" value="SFS86041.1"/>
    <property type="molecule type" value="Genomic_DNA"/>
</dbReference>
<accession>A0A1I6T9Z8</accession>
<organism evidence="1 2">
    <name type="scientific">Streptomyces harbinensis</name>
    <dbReference type="NCBI Taxonomy" id="1176198"/>
    <lineage>
        <taxon>Bacteria</taxon>
        <taxon>Bacillati</taxon>
        <taxon>Actinomycetota</taxon>
        <taxon>Actinomycetes</taxon>
        <taxon>Kitasatosporales</taxon>
        <taxon>Streptomycetaceae</taxon>
        <taxon>Streptomyces</taxon>
    </lineage>
</organism>